<name>A0A6C0JJ99_9ZZZZ</name>
<reference evidence="1" key="1">
    <citation type="journal article" date="2020" name="Nature">
        <title>Giant virus diversity and host interactions through global metagenomics.</title>
        <authorList>
            <person name="Schulz F."/>
            <person name="Roux S."/>
            <person name="Paez-Espino D."/>
            <person name="Jungbluth S."/>
            <person name="Walsh D.A."/>
            <person name="Denef V.J."/>
            <person name="McMahon K.D."/>
            <person name="Konstantinidis K.T."/>
            <person name="Eloe-Fadrosh E.A."/>
            <person name="Kyrpides N.C."/>
            <person name="Woyke T."/>
        </authorList>
    </citation>
    <scope>NUCLEOTIDE SEQUENCE</scope>
    <source>
        <strain evidence="1">GVMAG-M-3300027734-16</strain>
    </source>
</reference>
<dbReference type="EMBL" id="MN740415">
    <property type="protein sequence ID" value="QHU05453.1"/>
    <property type="molecule type" value="Genomic_DNA"/>
</dbReference>
<protein>
    <submittedName>
        <fullName evidence="1">Uncharacterized protein</fullName>
    </submittedName>
</protein>
<evidence type="ECO:0000313" key="1">
    <source>
        <dbReference type="EMBL" id="QHU05453.1"/>
    </source>
</evidence>
<proteinExistence type="predicted"/>
<organism evidence="1">
    <name type="scientific">viral metagenome</name>
    <dbReference type="NCBI Taxonomy" id="1070528"/>
    <lineage>
        <taxon>unclassified sequences</taxon>
        <taxon>metagenomes</taxon>
        <taxon>organismal metagenomes</taxon>
    </lineage>
</organism>
<accession>A0A6C0JJ99</accession>
<dbReference type="AlphaFoldDB" id="A0A6C0JJ99"/>
<sequence length="57" mass="6603">MEYRLAYIAVLTAQMEEHMRQAWILCQLLQQELGPQAARPAAEEEMELPPIDLSFLD</sequence>